<comment type="caution">
    <text evidence="2">The sequence shown here is derived from an EMBL/GenBank/DDBJ whole genome shotgun (WGS) entry which is preliminary data.</text>
</comment>
<name>A0A399E4X5_9DEIN</name>
<dbReference type="Proteomes" id="UP000266089">
    <property type="component" value="Unassembled WGS sequence"/>
</dbReference>
<sequence length="48" mass="5646">MRYRAASRKTETARTSMSTPHPELDAERDRLARTIQRIHGYRGVTSWE</sequence>
<dbReference type="EMBL" id="QWKX01000033">
    <property type="protein sequence ID" value="RIH77002.1"/>
    <property type="molecule type" value="Genomic_DNA"/>
</dbReference>
<dbReference type="AlphaFoldDB" id="A0A399E4X5"/>
<proteinExistence type="predicted"/>
<evidence type="ECO:0000313" key="3">
    <source>
        <dbReference type="Proteomes" id="UP000266089"/>
    </source>
</evidence>
<gene>
    <name evidence="2" type="ORF">Mcate_01550</name>
</gene>
<feature type="region of interest" description="Disordered" evidence="1">
    <location>
        <begin position="1"/>
        <end position="25"/>
    </location>
</feature>
<evidence type="ECO:0000256" key="1">
    <source>
        <dbReference type="SAM" id="MobiDB-lite"/>
    </source>
</evidence>
<reference evidence="2 3" key="1">
    <citation type="submission" date="2018-08" db="EMBL/GenBank/DDBJ databases">
        <title>Meiothermus cateniformans JCM 15151 genome sequencing project.</title>
        <authorList>
            <person name="Da Costa M.S."/>
            <person name="Albuquerque L."/>
            <person name="Raposo P."/>
            <person name="Froufe H.J.C."/>
            <person name="Barroso C.S."/>
            <person name="Egas C."/>
        </authorList>
    </citation>
    <scope>NUCLEOTIDE SEQUENCE [LARGE SCALE GENOMIC DNA]</scope>
    <source>
        <strain evidence="2 3">JCM 15151</strain>
    </source>
</reference>
<accession>A0A399E4X5</accession>
<organism evidence="2 3">
    <name type="scientific">Meiothermus taiwanensis</name>
    <dbReference type="NCBI Taxonomy" id="172827"/>
    <lineage>
        <taxon>Bacteria</taxon>
        <taxon>Thermotogati</taxon>
        <taxon>Deinococcota</taxon>
        <taxon>Deinococci</taxon>
        <taxon>Thermales</taxon>
        <taxon>Thermaceae</taxon>
        <taxon>Meiothermus</taxon>
    </lineage>
</organism>
<evidence type="ECO:0000313" key="2">
    <source>
        <dbReference type="EMBL" id="RIH77002.1"/>
    </source>
</evidence>
<protein>
    <submittedName>
        <fullName evidence="2">Uncharacterized protein</fullName>
    </submittedName>
</protein>